<feature type="domain" description="DUF4371" evidence="2">
    <location>
        <begin position="11"/>
        <end position="189"/>
    </location>
</feature>
<protein>
    <recommendedName>
        <fullName evidence="5">Zinc finger MYM-type protein 1</fullName>
    </recommendedName>
</protein>
<dbReference type="SUPFAM" id="SSF53098">
    <property type="entry name" value="Ribonuclease H-like"/>
    <property type="match status" value="1"/>
</dbReference>
<proteinExistence type="predicted"/>
<evidence type="ECO:0000259" key="1">
    <source>
        <dbReference type="Pfam" id="PF05699"/>
    </source>
</evidence>
<evidence type="ECO:0000313" key="4">
    <source>
        <dbReference type="Proteomes" id="UP000681722"/>
    </source>
</evidence>
<sequence>RIYVNHHRQELFKLNRYIILSLLDATKFLARQSLSFRAEIESEGNFNQMVSLLRRHNNTVDKWYNDTSTRSYQVTYLSNDAQNEFISILGKAVHDSIINRLNKSLFWSTVVDSTPDISHKDMMSIIVRFVDEDGEAEKRLLYIIKIETKTGKNIGDNMLQIFAKLDLDTNKLTGQSYDGAMNMSGAFKGVQTIISESTGREIIFVPCCAHRSNKIVEPSTQNSLEATKFFDLCNKIYVFITGSTKCWAVLRDIYSNSMNDDTLSLKKSTDTRWSSHYNSIIAIYESFTGIIQVLDELCDDNDKTTKFEANAIHENLDILLAIDTLTKTICLLNKIRNDEDSINNLLELAKERMINYDVDADVEFDDFRIEDAEQIKIIVPGINSSDLLYYNVQLLKENLQECSSIKNIMSLFLKNNYKCLYPRLYRVYTFILTLPVTVASNERTSSRLKLIKNHLRSKIFDDRLMNLLLCSSEKDVLDSLNLDELVTVWRTKAKRRLSI</sequence>
<name>A0A8S2WQ79_9BILA</name>
<dbReference type="OrthoDB" id="1750591at2759"/>
<dbReference type="GO" id="GO:0046983">
    <property type="term" value="F:protein dimerization activity"/>
    <property type="evidence" value="ECO:0007669"/>
    <property type="project" value="InterPro"/>
</dbReference>
<dbReference type="PANTHER" id="PTHR45749">
    <property type="match status" value="1"/>
</dbReference>
<accession>A0A8S2WQ79</accession>
<dbReference type="Proteomes" id="UP000681722">
    <property type="component" value="Unassembled WGS sequence"/>
</dbReference>
<feature type="non-terminal residue" evidence="3">
    <location>
        <position position="1"/>
    </location>
</feature>
<evidence type="ECO:0008006" key="5">
    <source>
        <dbReference type="Google" id="ProtNLM"/>
    </source>
</evidence>
<comment type="caution">
    <text evidence="3">The sequence shown here is derived from an EMBL/GenBank/DDBJ whole genome shotgun (WGS) entry which is preliminary data.</text>
</comment>
<dbReference type="EMBL" id="CAJOBC010098785">
    <property type="protein sequence ID" value="CAF4456497.1"/>
    <property type="molecule type" value="Genomic_DNA"/>
</dbReference>
<dbReference type="InterPro" id="IPR025398">
    <property type="entry name" value="DUF4371"/>
</dbReference>
<organism evidence="3 4">
    <name type="scientific">Didymodactylos carnosus</name>
    <dbReference type="NCBI Taxonomy" id="1234261"/>
    <lineage>
        <taxon>Eukaryota</taxon>
        <taxon>Metazoa</taxon>
        <taxon>Spiralia</taxon>
        <taxon>Gnathifera</taxon>
        <taxon>Rotifera</taxon>
        <taxon>Eurotatoria</taxon>
        <taxon>Bdelloidea</taxon>
        <taxon>Philodinida</taxon>
        <taxon>Philodinidae</taxon>
        <taxon>Didymodactylos</taxon>
    </lineage>
</organism>
<gene>
    <name evidence="3" type="ORF">SRO942_LOCUS42512</name>
</gene>
<dbReference type="Pfam" id="PF05699">
    <property type="entry name" value="Dimer_Tnp_hAT"/>
    <property type="match status" value="1"/>
</dbReference>
<evidence type="ECO:0000313" key="3">
    <source>
        <dbReference type="EMBL" id="CAF4456497.1"/>
    </source>
</evidence>
<dbReference type="AlphaFoldDB" id="A0A8S2WQ79"/>
<evidence type="ECO:0000259" key="2">
    <source>
        <dbReference type="Pfam" id="PF14291"/>
    </source>
</evidence>
<dbReference type="PANTHER" id="PTHR45749:SF21">
    <property type="entry name" value="DUF4371 DOMAIN-CONTAINING PROTEIN"/>
    <property type="match status" value="1"/>
</dbReference>
<dbReference type="Pfam" id="PF14291">
    <property type="entry name" value="DUF4371"/>
    <property type="match status" value="1"/>
</dbReference>
<reference evidence="3" key="1">
    <citation type="submission" date="2021-02" db="EMBL/GenBank/DDBJ databases">
        <authorList>
            <person name="Nowell W R."/>
        </authorList>
    </citation>
    <scope>NUCLEOTIDE SEQUENCE</scope>
</reference>
<feature type="domain" description="HAT C-terminal dimerisation" evidence="1">
    <location>
        <begin position="412"/>
        <end position="474"/>
    </location>
</feature>
<dbReference type="InterPro" id="IPR012337">
    <property type="entry name" value="RNaseH-like_sf"/>
</dbReference>
<dbReference type="InterPro" id="IPR008906">
    <property type="entry name" value="HATC_C_dom"/>
</dbReference>